<dbReference type="AlphaFoldDB" id="A0A9P4LRS6"/>
<name>A0A9P4LRS6_9PLEO</name>
<gene>
    <name evidence="2" type="ORF">EK21DRAFT_108452</name>
</gene>
<evidence type="ECO:0000313" key="3">
    <source>
        <dbReference type="Proteomes" id="UP000799777"/>
    </source>
</evidence>
<feature type="region of interest" description="Disordered" evidence="1">
    <location>
        <begin position="264"/>
        <end position="299"/>
    </location>
</feature>
<proteinExistence type="predicted"/>
<feature type="compositionally biased region" description="Polar residues" evidence="1">
    <location>
        <begin position="67"/>
        <end position="91"/>
    </location>
</feature>
<accession>A0A9P4LRS6</accession>
<protein>
    <submittedName>
        <fullName evidence="2">Uncharacterized protein</fullName>
    </submittedName>
</protein>
<dbReference type="Proteomes" id="UP000799777">
    <property type="component" value="Unassembled WGS sequence"/>
</dbReference>
<feature type="region of interest" description="Disordered" evidence="1">
    <location>
        <begin position="1"/>
        <end position="107"/>
    </location>
</feature>
<keyword evidence="3" id="KW-1185">Reference proteome</keyword>
<organism evidence="2 3">
    <name type="scientific">Setomelanomma holmii</name>
    <dbReference type="NCBI Taxonomy" id="210430"/>
    <lineage>
        <taxon>Eukaryota</taxon>
        <taxon>Fungi</taxon>
        <taxon>Dikarya</taxon>
        <taxon>Ascomycota</taxon>
        <taxon>Pezizomycotina</taxon>
        <taxon>Dothideomycetes</taxon>
        <taxon>Pleosporomycetidae</taxon>
        <taxon>Pleosporales</taxon>
        <taxon>Pleosporineae</taxon>
        <taxon>Phaeosphaeriaceae</taxon>
        <taxon>Setomelanomma</taxon>
    </lineage>
</organism>
<feature type="compositionally biased region" description="Polar residues" evidence="1">
    <location>
        <begin position="272"/>
        <end position="282"/>
    </location>
</feature>
<evidence type="ECO:0000256" key="1">
    <source>
        <dbReference type="SAM" id="MobiDB-lite"/>
    </source>
</evidence>
<feature type="compositionally biased region" description="Low complexity" evidence="1">
    <location>
        <begin position="17"/>
        <end position="35"/>
    </location>
</feature>
<sequence length="718" mass="80332">MDSSGVIGAKRKHEDAPAAAASASPSTTTSPSAPSGMLRPVNIAPSMVPYVPTQSDRRPRKKAKVAHSTSADDTDATSPGAQGITNATSVPTKKKTKKEDGDNDPAHIPFVPLPQVQAQDLANNPYASTDSAARQNYLAEVGNRQLYPARSPFQTPSSAQSNMVRHLIYARDFCGFNNKKCIPTCQKLGGKDGIDQGVSKTVLQHTKKWYEEEGVVTPWCVCMGPDRKRLTALGLGKHNFPSPFDTKEAAAQTMKKQAVASRLSKRLPKKAASQQGNSNTAQKVARDKWVEPAEDETETDPERIVLVEGDFTVSISQLIQGAAQAFAGEGDDTIPVVVDEDRYYIDRNALYDRCGTIRKSDPTRILLDPLEIPGRSPIIVRAFLQAITPGSSRGLTEYDIEFPGNPSYLDKSGSDLLGLVNDSRIIVRRIEWDIDALASILDLAEALDCSRVKDIVADRIDLLWTEEAREFGLELGDFETYMMMPGNLIKCLNIPKDAPLLRLFAEIWPREVFPEEVECVEKRFEKSKKANPPQSAQEEYCLRYHVHGKNELCYRSDPPSYKSTGPKIERLFADFCNKAEAANEAALEPLQDKQPHAKRRFETMRLQGEVMQWSYKHEKAITETLHHIDMSKRVIGSHKKSWPERPEWLEYLEGLKTDLAIIRAEYTEFWRIFEQYRAAGEGKAEISQEDEKDLFSFIRPEPETESRPESESESEDLL</sequence>
<reference evidence="2" key="1">
    <citation type="journal article" date="2020" name="Stud. Mycol.">
        <title>101 Dothideomycetes genomes: a test case for predicting lifestyles and emergence of pathogens.</title>
        <authorList>
            <person name="Haridas S."/>
            <person name="Albert R."/>
            <person name="Binder M."/>
            <person name="Bloem J."/>
            <person name="Labutti K."/>
            <person name="Salamov A."/>
            <person name="Andreopoulos B."/>
            <person name="Baker S."/>
            <person name="Barry K."/>
            <person name="Bills G."/>
            <person name="Bluhm B."/>
            <person name="Cannon C."/>
            <person name="Castanera R."/>
            <person name="Culley D."/>
            <person name="Daum C."/>
            <person name="Ezra D."/>
            <person name="Gonzalez J."/>
            <person name="Henrissat B."/>
            <person name="Kuo A."/>
            <person name="Liang C."/>
            <person name="Lipzen A."/>
            <person name="Lutzoni F."/>
            <person name="Magnuson J."/>
            <person name="Mondo S."/>
            <person name="Nolan M."/>
            <person name="Ohm R."/>
            <person name="Pangilinan J."/>
            <person name="Park H.-J."/>
            <person name="Ramirez L."/>
            <person name="Alfaro M."/>
            <person name="Sun H."/>
            <person name="Tritt A."/>
            <person name="Yoshinaga Y."/>
            <person name="Zwiers L.-H."/>
            <person name="Turgeon B."/>
            <person name="Goodwin S."/>
            <person name="Spatafora J."/>
            <person name="Crous P."/>
            <person name="Grigoriev I."/>
        </authorList>
    </citation>
    <scope>NUCLEOTIDE SEQUENCE</scope>
    <source>
        <strain evidence="2">CBS 110217</strain>
    </source>
</reference>
<evidence type="ECO:0000313" key="2">
    <source>
        <dbReference type="EMBL" id="KAF2034037.1"/>
    </source>
</evidence>
<feature type="compositionally biased region" description="Basic and acidic residues" evidence="1">
    <location>
        <begin position="700"/>
        <end position="710"/>
    </location>
</feature>
<dbReference type="EMBL" id="ML978163">
    <property type="protein sequence ID" value="KAF2034037.1"/>
    <property type="molecule type" value="Genomic_DNA"/>
</dbReference>
<feature type="region of interest" description="Disordered" evidence="1">
    <location>
        <begin position="681"/>
        <end position="718"/>
    </location>
</feature>
<comment type="caution">
    <text evidence="2">The sequence shown here is derived from an EMBL/GenBank/DDBJ whole genome shotgun (WGS) entry which is preliminary data.</text>
</comment>
<dbReference type="OrthoDB" id="3800553at2759"/>